<name>A0A835MV13_9ROSI</name>
<feature type="coiled-coil region" evidence="1">
    <location>
        <begin position="80"/>
        <end position="107"/>
    </location>
</feature>
<dbReference type="OrthoDB" id="10492099at2759"/>
<proteinExistence type="predicted"/>
<comment type="caution">
    <text evidence="2">The sequence shown here is derived from an EMBL/GenBank/DDBJ whole genome shotgun (WGS) entry which is preliminary data.</text>
</comment>
<gene>
    <name evidence="2" type="ORF">SADUNF_Sadunf08G0143000</name>
</gene>
<keyword evidence="3" id="KW-1185">Reference proteome</keyword>
<reference evidence="2 3" key="1">
    <citation type="submission" date="2020-10" db="EMBL/GenBank/DDBJ databases">
        <title>Plant Genome Project.</title>
        <authorList>
            <person name="Zhang R.-G."/>
        </authorList>
    </citation>
    <scope>NUCLEOTIDE SEQUENCE [LARGE SCALE GENOMIC DNA]</scope>
    <source>
        <strain evidence="2">FAFU-HL-1</strain>
        <tissue evidence="2">Leaf</tissue>
    </source>
</reference>
<evidence type="ECO:0000313" key="2">
    <source>
        <dbReference type="EMBL" id="KAF9677779.1"/>
    </source>
</evidence>
<dbReference type="Proteomes" id="UP000657918">
    <property type="component" value="Chromosome 8"/>
</dbReference>
<evidence type="ECO:0000313" key="3">
    <source>
        <dbReference type="Proteomes" id="UP000657918"/>
    </source>
</evidence>
<sequence length="138" mass="16673">MDRKKQILVSDSDPDIDLKFLIHQHSLFSDSSLLRCIYPFMRKRSRGFMALARMQNLEKEKSNSESDEVEINPMVSGLENDEHSVRYEELRQRLHRKIEDLEEVEIAVSQRRRRRRRIHGKQQQVELQELRFMMIQSF</sequence>
<evidence type="ECO:0000256" key="1">
    <source>
        <dbReference type="SAM" id="Coils"/>
    </source>
</evidence>
<protein>
    <submittedName>
        <fullName evidence="2">Uncharacterized protein</fullName>
    </submittedName>
</protein>
<dbReference type="AlphaFoldDB" id="A0A835MV13"/>
<organism evidence="2 3">
    <name type="scientific">Salix dunnii</name>
    <dbReference type="NCBI Taxonomy" id="1413687"/>
    <lineage>
        <taxon>Eukaryota</taxon>
        <taxon>Viridiplantae</taxon>
        <taxon>Streptophyta</taxon>
        <taxon>Embryophyta</taxon>
        <taxon>Tracheophyta</taxon>
        <taxon>Spermatophyta</taxon>
        <taxon>Magnoliopsida</taxon>
        <taxon>eudicotyledons</taxon>
        <taxon>Gunneridae</taxon>
        <taxon>Pentapetalae</taxon>
        <taxon>rosids</taxon>
        <taxon>fabids</taxon>
        <taxon>Malpighiales</taxon>
        <taxon>Salicaceae</taxon>
        <taxon>Saliceae</taxon>
        <taxon>Salix</taxon>
    </lineage>
</organism>
<keyword evidence="1" id="KW-0175">Coiled coil</keyword>
<dbReference type="EMBL" id="JADGMS010000008">
    <property type="protein sequence ID" value="KAF9677779.1"/>
    <property type="molecule type" value="Genomic_DNA"/>
</dbReference>
<accession>A0A835MV13</accession>